<evidence type="ECO:0000313" key="4">
    <source>
        <dbReference type="EMBL" id="JAS56753.1"/>
    </source>
</evidence>
<dbReference type="Pfam" id="PF13561">
    <property type="entry name" value="adh_short_C2"/>
    <property type="match status" value="1"/>
</dbReference>
<dbReference type="EMBL" id="GECZ01013016">
    <property type="protein sequence ID" value="JAS56753.1"/>
    <property type="molecule type" value="Transcribed_RNA"/>
</dbReference>
<evidence type="ECO:0000256" key="1">
    <source>
        <dbReference type="ARBA" id="ARBA00005194"/>
    </source>
</evidence>
<dbReference type="InterPro" id="IPR036291">
    <property type="entry name" value="NAD(P)-bd_dom_sf"/>
</dbReference>
<feature type="non-terminal residue" evidence="4">
    <location>
        <position position="1"/>
    </location>
</feature>
<name>A0A1B6G373_9HEMI</name>
<accession>A0A1B6G373</accession>
<comment type="pathway">
    <text evidence="1">Lipid metabolism; fatty acid biosynthesis.</text>
</comment>
<dbReference type="PROSITE" id="PS00061">
    <property type="entry name" value="ADH_SHORT"/>
    <property type="match status" value="1"/>
</dbReference>
<dbReference type="PANTHER" id="PTHR42760:SF83">
    <property type="entry name" value="(3R)-3-HYDROXYACYL-COA DEHYDROGENASE"/>
    <property type="match status" value="1"/>
</dbReference>
<dbReference type="PANTHER" id="PTHR42760">
    <property type="entry name" value="SHORT-CHAIN DEHYDROGENASES/REDUCTASES FAMILY MEMBER"/>
    <property type="match status" value="1"/>
</dbReference>
<gene>
    <name evidence="4" type="ORF">g.17570</name>
</gene>
<dbReference type="SUPFAM" id="SSF51735">
    <property type="entry name" value="NAD(P)-binding Rossmann-fold domains"/>
    <property type="match status" value="1"/>
</dbReference>
<dbReference type="Gene3D" id="3.40.50.720">
    <property type="entry name" value="NAD(P)-binding Rossmann-like Domain"/>
    <property type="match status" value="1"/>
</dbReference>
<organism evidence="4">
    <name type="scientific">Cuerna arida</name>
    <dbReference type="NCBI Taxonomy" id="1464854"/>
    <lineage>
        <taxon>Eukaryota</taxon>
        <taxon>Metazoa</taxon>
        <taxon>Ecdysozoa</taxon>
        <taxon>Arthropoda</taxon>
        <taxon>Hexapoda</taxon>
        <taxon>Insecta</taxon>
        <taxon>Pterygota</taxon>
        <taxon>Neoptera</taxon>
        <taxon>Paraneoptera</taxon>
        <taxon>Hemiptera</taxon>
        <taxon>Auchenorrhyncha</taxon>
        <taxon>Membracoidea</taxon>
        <taxon>Cicadellidae</taxon>
        <taxon>Cicadellinae</taxon>
        <taxon>Proconiini</taxon>
        <taxon>Cuerna</taxon>
    </lineage>
</organism>
<dbReference type="CDD" id="cd05233">
    <property type="entry name" value="SDR_c"/>
    <property type="match status" value="1"/>
</dbReference>
<dbReference type="PRINTS" id="PR00081">
    <property type="entry name" value="GDHRDH"/>
</dbReference>
<keyword evidence="3" id="KW-0560">Oxidoreductase</keyword>
<dbReference type="PRINTS" id="PR00080">
    <property type="entry name" value="SDRFAMILY"/>
</dbReference>
<sequence>NMSPLVQGSVALVTGASSGIGRETCKVLAREGATVVVTCIDEAGANETLKLLSGSGHSVYKYDVTDFKSAQELLKTIVQKYKRPPNILVNCAGIVHFHSTLEETPEAFQRIIDVNLKGTFFASQAVCKELVAAKLPGAIVNISSVAVLRGIAGLIAYTASKAGVDAITKCMSRDMSEHNIRVNNVQPGGVATGAASQAGKSSKSAVPWTSLLATKRLGQPQEIAEVITFLASDRASYINGALIPVSGGY</sequence>
<dbReference type="AlphaFoldDB" id="A0A1B6G373"/>
<evidence type="ECO:0000256" key="2">
    <source>
        <dbReference type="ARBA" id="ARBA00006484"/>
    </source>
</evidence>
<comment type="similarity">
    <text evidence="2">Belongs to the short-chain dehydrogenases/reductases (SDR) family.</text>
</comment>
<dbReference type="InterPro" id="IPR020904">
    <property type="entry name" value="Sc_DH/Rdtase_CS"/>
</dbReference>
<dbReference type="GO" id="GO:0048038">
    <property type="term" value="F:quinone binding"/>
    <property type="evidence" value="ECO:0007669"/>
    <property type="project" value="TreeGrafter"/>
</dbReference>
<reference evidence="4" key="1">
    <citation type="submission" date="2015-11" db="EMBL/GenBank/DDBJ databases">
        <title>De novo transcriptome assembly of four potential Pierce s Disease insect vectors from Arizona vineyards.</title>
        <authorList>
            <person name="Tassone E.E."/>
        </authorList>
    </citation>
    <scope>NUCLEOTIDE SEQUENCE</scope>
</reference>
<dbReference type="FunFam" id="3.40.50.720:FF:000084">
    <property type="entry name" value="Short-chain dehydrogenase reductase"/>
    <property type="match status" value="1"/>
</dbReference>
<dbReference type="GO" id="GO:0006633">
    <property type="term" value="P:fatty acid biosynthetic process"/>
    <property type="evidence" value="ECO:0007669"/>
    <property type="project" value="TreeGrafter"/>
</dbReference>
<evidence type="ECO:0000256" key="3">
    <source>
        <dbReference type="ARBA" id="ARBA00023002"/>
    </source>
</evidence>
<protein>
    <submittedName>
        <fullName evidence="4">Uncharacterized protein</fullName>
    </submittedName>
</protein>
<dbReference type="InterPro" id="IPR002347">
    <property type="entry name" value="SDR_fam"/>
</dbReference>
<dbReference type="GO" id="GO:0016616">
    <property type="term" value="F:oxidoreductase activity, acting on the CH-OH group of donors, NAD or NADP as acceptor"/>
    <property type="evidence" value="ECO:0007669"/>
    <property type="project" value="TreeGrafter"/>
</dbReference>
<proteinExistence type="inferred from homology"/>